<proteinExistence type="predicted"/>
<dbReference type="OrthoDB" id="10423475at2759"/>
<comment type="caution">
    <text evidence="2">The sequence shown here is derived from an EMBL/GenBank/DDBJ whole genome shotgun (WGS) entry which is preliminary data.</text>
</comment>
<dbReference type="AlphaFoldDB" id="A0A015JW42"/>
<evidence type="ECO:0000313" key="3">
    <source>
        <dbReference type="Proteomes" id="UP000022910"/>
    </source>
</evidence>
<dbReference type="PANTHER" id="PTHR44329:SF6">
    <property type="entry name" value="RECEPTOR-INTERACTING SERINE_THREONINE-PROTEIN KINASE 1"/>
    <property type="match status" value="1"/>
</dbReference>
<keyword evidence="3" id="KW-1185">Reference proteome</keyword>
<dbReference type="EMBL" id="JEMT01029673">
    <property type="protein sequence ID" value="EXX51356.1"/>
    <property type="molecule type" value="Genomic_DNA"/>
</dbReference>
<dbReference type="InterPro" id="IPR011009">
    <property type="entry name" value="Kinase-like_dom_sf"/>
</dbReference>
<protein>
    <submittedName>
        <fullName evidence="2">Ypk2p</fullName>
    </submittedName>
</protein>
<name>A0A015JW42_RHIIW</name>
<accession>A0A015JW42</accession>
<dbReference type="PROSITE" id="PS50011">
    <property type="entry name" value="PROTEIN_KINASE_DOM"/>
    <property type="match status" value="1"/>
</dbReference>
<dbReference type="Gene3D" id="1.10.510.10">
    <property type="entry name" value="Transferase(Phosphotransferase) domain 1"/>
    <property type="match status" value="1"/>
</dbReference>
<organism evidence="2 3">
    <name type="scientific">Rhizophagus irregularis (strain DAOM 197198w)</name>
    <name type="common">Glomus intraradices</name>
    <dbReference type="NCBI Taxonomy" id="1432141"/>
    <lineage>
        <taxon>Eukaryota</taxon>
        <taxon>Fungi</taxon>
        <taxon>Fungi incertae sedis</taxon>
        <taxon>Mucoromycota</taxon>
        <taxon>Glomeromycotina</taxon>
        <taxon>Glomeromycetes</taxon>
        <taxon>Glomerales</taxon>
        <taxon>Glomeraceae</taxon>
        <taxon>Rhizophagus</taxon>
    </lineage>
</organism>
<dbReference type="InterPro" id="IPR000719">
    <property type="entry name" value="Prot_kinase_dom"/>
</dbReference>
<dbReference type="PANTHER" id="PTHR44329">
    <property type="entry name" value="SERINE/THREONINE-PROTEIN KINASE TNNI3K-RELATED"/>
    <property type="match status" value="1"/>
</dbReference>
<dbReference type="HOGENOM" id="CLU_000288_7_34_1"/>
<reference evidence="2 3" key="1">
    <citation type="submission" date="2014-02" db="EMBL/GenBank/DDBJ databases">
        <title>Single nucleus genome sequencing reveals high similarity among nuclei of an endomycorrhizal fungus.</title>
        <authorList>
            <person name="Lin K."/>
            <person name="Geurts R."/>
            <person name="Zhang Z."/>
            <person name="Limpens E."/>
            <person name="Saunders D.G."/>
            <person name="Mu D."/>
            <person name="Pang E."/>
            <person name="Cao H."/>
            <person name="Cha H."/>
            <person name="Lin T."/>
            <person name="Zhou Q."/>
            <person name="Shang Y."/>
            <person name="Li Y."/>
            <person name="Ivanov S."/>
            <person name="Sharma T."/>
            <person name="Velzen R.V."/>
            <person name="Ruijter N.D."/>
            <person name="Aanen D.K."/>
            <person name="Win J."/>
            <person name="Kamoun S."/>
            <person name="Bisseling T."/>
            <person name="Huang S."/>
        </authorList>
    </citation>
    <scope>NUCLEOTIDE SEQUENCE [LARGE SCALE GENOMIC DNA]</scope>
    <source>
        <strain evidence="3">DAOM197198w</strain>
    </source>
</reference>
<dbReference type="InterPro" id="IPR001245">
    <property type="entry name" value="Ser-Thr/Tyr_kinase_cat_dom"/>
</dbReference>
<dbReference type="InterPro" id="IPR051681">
    <property type="entry name" value="Ser/Thr_Kinases-Pseudokinases"/>
</dbReference>
<evidence type="ECO:0000259" key="1">
    <source>
        <dbReference type="PROSITE" id="PS50011"/>
    </source>
</evidence>
<dbReference type="GO" id="GO:0005524">
    <property type="term" value="F:ATP binding"/>
    <property type="evidence" value="ECO:0007669"/>
    <property type="project" value="InterPro"/>
</dbReference>
<evidence type="ECO:0000313" key="2">
    <source>
        <dbReference type="EMBL" id="EXX51356.1"/>
    </source>
</evidence>
<feature type="domain" description="Protein kinase" evidence="1">
    <location>
        <begin position="92"/>
        <end position="371"/>
    </location>
</feature>
<sequence length="491" mass="57336">MEKSTDIRHKIDFLLLNDTQLTQNKYEKKKCNECNKARTLSRINHQICHICYIAKRRIIPSGNKVIDDFIRYTQTNYVKDNGKMIFVPYEKFENIEFIGEGGFSKIYKATWIDCKISDKGTLDYFLHNESKTVALKKLKNSKNITSKELNELKMFYHYSLNGNNLIYDSYSGLVNVYYGITQDPITQDFIFIMPYYNSDLTHYITKDFYNISWYDKIRTLHDIIKGLNKIHDVNIIHRDLHSGNILLNGHRAKICDLGTCKSTTELTDNEEEIYGIIPYVAPEVLQGKKYTKASDIYSFGMIMWELMVGRRPFWDRNHNTELIIEICDGLRPPIITNAPKGYIDLMKECWHSDPKKRPTAVEILKKTEEVLVNEQEYKTEIIESSDIGPVTRNNPDAIFKSRYLSGMIKSAASTRSLKSQSITSKLDQFDNYRRNFNVKRKFNDNQLDNSFDNDKNIKKIKIIKDESIDYITKELEFDIVTNSNQSNDDGK</sequence>
<dbReference type="SUPFAM" id="SSF56112">
    <property type="entry name" value="Protein kinase-like (PK-like)"/>
    <property type="match status" value="1"/>
</dbReference>
<gene>
    <name evidence="2" type="ORF">RirG_262650</name>
</gene>
<dbReference type="STRING" id="1432141.A0A015JW42"/>
<dbReference type="GO" id="GO:0004674">
    <property type="term" value="F:protein serine/threonine kinase activity"/>
    <property type="evidence" value="ECO:0007669"/>
    <property type="project" value="TreeGrafter"/>
</dbReference>
<dbReference type="Proteomes" id="UP000022910">
    <property type="component" value="Unassembled WGS sequence"/>
</dbReference>
<dbReference type="Pfam" id="PF07714">
    <property type="entry name" value="PK_Tyr_Ser-Thr"/>
    <property type="match status" value="1"/>
</dbReference>